<accession>A0A432WWJ7</accession>
<keyword evidence="2" id="KW-1185">Reference proteome</keyword>
<proteinExistence type="predicted"/>
<dbReference type="AlphaFoldDB" id="A0A432WWJ7"/>
<name>A0A432WWJ7_9GAMM</name>
<dbReference type="InterPro" id="IPR035093">
    <property type="entry name" value="RelE/ParE_toxin_dom_sf"/>
</dbReference>
<evidence type="ECO:0008006" key="3">
    <source>
        <dbReference type="Google" id="ProtNLM"/>
    </source>
</evidence>
<gene>
    <name evidence="1" type="ORF">CWE13_00400</name>
</gene>
<dbReference type="Gene3D" id="3.30.2310.20">
    <property type="entry name" value="RelE-like"/>
    <property type="match status" value="1"/>
</dbReference>
<dbReference type="Proteomes" id="UP000286934">
    <property type="component" value="Unassembled WGS sequence"/>
</dbReference>
<dbReference type="EMBL" id="PIPP01000001">
    <property type="protein sequence ID" value="RUO38148.1"/>
    <property type="molecule type" value="Genomic_DNA"/>
</dbReference>
<evidence type="ECO:0000313" key="2">
    <source>
        <dbReference type="Proteomes" id="UP000286934"/>
    </source>
</evidence>
<comment type="caution">
    <text evidence="1">The sequence shown here is derived from an EMBL/GenBank/DDBJ whole genome shotgun (WGS) entry which is preliminary data.</text>
</comment>
<organism evidence="1 2">
    <name type="scientific">Aliidiomarina shirensis</name>
    <dbReference type="NCBI Taxonomy" id="1048642"/>
    <lineage>
        <taxon>Bacteria</taxon>
        <taxon>Pseudomonadati</taxon>
        <taxon>Pseudomonadota</taxon>
        <taxon>Gammaproteobacteria</taxon>
        <taxon>Alteromonadales</taxon>
        <taxon>Idiomarinaceae</taxon>
        <taxon>Aliidiomarina</taxon>
    </lineage>
</organism>
<sequence>MAPKQYNIVASPVFKRSLQRLRAFLSEQFGEKVANSVSENIKLKITEQLTLNTFCGPISERLFQLGLTEYRQLLIDEHNLVFYVVRNADSSADSPKDTDNEQEVQLLLVMDSRQSIQKLLFELNLLM</sequence>
<dbReference type="RefSeq" id="WP_126805372.1">
    <property type="nucleotide sequence ID" value="NZ_PIPP01000001.1"/>
</dbReference>
<reference evidence="2" key="1">
    <citation type="journal article" date="2018" name="Front. Microbiol.">
        <title>Genome-Based Analysis Reveals the Taxonomy and Diversity of the Family Idiomarinaceae.</title>
        <authorList>
            <person name="Liu Y."/>
            <person name="Lai Q."/>
            <person name="Shao Z."/>
        </authorList>
    </citation>
    <scope>NUCLEOTIDE SEQUENCE [LARGE SCALE GENOMIC DNA]</scope>
    <source>
        <strain evidence="2">AIS</strain>
    </source>
</reference>
<dbReference type="OrthoDB" id="6105459at2"/>
<protein>
    <recommendedName>
        <fullName evidence="3">Type II toxin-antitoxin system RelE/ParE family toxin</fullName>
    </recommendedName>
</protein>
<evidence type="ECO:0000313" key="1">
    <source>
        <dbReference type="EMBL" id="RUO38148.1"/>
    </source>
</evidence>